<name>A0A239B826_9FIRM</name>
<evidence type="ECO:0000313" key="3">
    <source>
        <dbReference type="Proteomes" id="UP000198304"/>
    </source>
</evidence>
<accession>A0A239B826</accession>
<gene>
    <name evidence="2" type="ORF">SAMN05446037_100360</name>
</gene>
<sequence>MTKAIGKNKREENRSGKIGKDMHQIDTKGATGTKKANK</sequence>
<dbReference type="Proteomes" id="UP000198304">
    <property type="component" value="Unassembled WGS sequence"/>
</dbReference>
<feature type="compositionally biased region" description="Low complexity" evidence="1">
    <location>
        <begin position="27"/>
        <end position="38"/>
    </location>
</feature>
<dbReference type="AlphaFoldDB" id="A0A239B826"/>
<protein>
    <submittedName>
        <fullName evidence="2">Uncharacterized protein</fullName>
    </submittedName>
</protein>
<proteinExistence type="predicted"/>
<organism evidence="2 3">
    <name type="scientific">Anaerovirgula multivorans</name>
    <dbReference type="NCBI Taxonomy" id="312168"/>
    <lineage>
        <taxon>Bacteria</taxon>
        <taxon>Bacillati</taxon>
        <taxon>Bacillota</taxon>
        <taxon>Clostridia</taxon>
        <taxon>Peptostreptococcales</taxon>
        <taxon>Natronincolaceae</taxon>
        <taxon>Anaerovirgula</taxon>
    </lineage>
</organism>
<dbReference type="EMBL" id="FZOJ01000003">
    <property type="protein sequence ID" value="SNS03762.1"/>
    <property type="molecule type" value="Genomic_DNA"/>
</dbReference>
<feature type="region of interest" description="Disordered" evidence="1">
    <location>
        <begin position="1"/>
        <end position="38"/>
    </location>
</feature>
<evidence type="ECO:0000256" key="1">
    <source>
        <dbReference type="SAM" id="MobiDB-lite"/>
    </source>
</evidence>
<evidence type="ECO:0000313" key="2">
    <source>
        <dbReference type="EMBL" id="SNS03762.1"/>
    </source>
</evidence>
<reference evidence="2 3" key="1">
    <citation type="submission" date="2017-06" db="EMBL/GenBank/DDBJ databases">
        <authorList>
            <person name="Kim H.J."/>
            <person name="Triplett B.A."/>
        </authorList>
    </citation>
    <scope>NUCLEOTIDE SEQUENCE [LARGE SCALE GENOMIC DNA]</scope>
    <source>
        <strain evidence="2 3">SCA</strain>
    </source>
</reference>
<feature type="compositionally biased region" description="Basic and acidic residues" evidence="1">
    <location>
        <begin position="8"/>
        <end position="26"/>
    </location>
</feature>
<keyword evidence="3" id="KW-1185">Reference proteome</keyword>